<dbReference type="SUPFAM" id="SSF53335">
    <property type="entry name" value="S-adenosyl-L-methionine-dependent methyltransferases"/>
    <property type="match status" value="1"/>
</dbReference>
<dbReference type="EMBL" id="JAAFYZ010000261">
    <property type="protein sequence ID" value="MBS2553516.1"/>
    <property type="molecule type" value="Genomic_DNA"/>
</dbReference>
<keyword evidence="2" id="KW-0808">Transferase</keyword>
<proteinExistence type="predicted"/>
<gene>
    <name evidence="2" type="ORF">KGQ19_42350</name>
</gene>
<keyword evidence="2" id="KW-0489">Methyltransferase</keyword>
<name>A0ABS5L5A1_9ACTN</name>
<evidence type="ECO:0000313" key="2">
    <source>
        <dbReference type="EMBL" id="MBS2553516.1"/>
    </source>
</evidence>
<reference evidence="2 3" key="1">
    <citation type="submission" date="2020-02" db="EMBL/GenBank/DDBJ databases">
        <title>Acidophilic actinobacteria isolated from forest soil.</title>
        <authorList>
            <person name="Golinska P."/>
        </authorList>
    </citation>
    <scope>NUCLEOTIDE SEQUENCE [LARGE SCALE GENOMIC DNA]</scope>
    <source>
        <strain evidence="2 3">NL8</strain>
    </source>
</reference>
<organism evidence="2 3">
    <name type="scientific">Catenulispora pinistramenti</name>
    <dbReference type="NCBI Taxonomy" id="2705254"/>
    <lineage>
        <taxon>Bacteria</taxon>
        <taxon>Bacillati</taxon>
        <taxon>Actinomycetota</taxon>
        <taxon>Actinomycetes</taxon>
        <taxon>Catenulisporales</taxon>
        <taxon>Catenulisporaceae</taxon>
        <taxon>Catenulispora</taxon>
    </lineage>
</organism>
<dbReference type="GO" id="GO:0008168">
    <property type="term" value="F:methyltransferase activity"/>
    <property type="evidence" value="ECO:0007669"/>
    <property type="project" value="UniProtKB-KW"/>
</dbReference>
<feature type="region of interest" description="Disordered" evidence="1">
    <location>
        <begin position="253"/>
        <end position="274"/>
    </location>
</feature>
<accession>A0ABS5L5A1</accession>
<dbReference type="Gene3D" id="3.40.50.150">
    <property type="entry name" value="Vaccinia Virus protein VP39"/>
    <property type="match status" value="1"/>
</dbReference>
<evidence type="ECO:0000256" key="1">
    <source>
        <dbReference type="SAM" id="MobiDB-lite"/>
    </source>
</evidence>
<evidence type="ECO:0000313" key="3">
    <source>
        <dbReference type="Proteomes" id="UP000730482"/>
    </source>
</evidence>
<protein>
    <submittedName>
        <fullName evidence="2">SAM-dependent methyltransferase</fullName>
        <ecNumber evidence="2">2.1.1.-</ecNumber>
    </submittedName>
</protein>
<dbReference type="InterPro" id="IPR006764">
    <property type="entry name" value="SAM_dep_MeTrfase_SAV2177_type"/>
</dbReference>
<sequence>MTADSESPEIPRLPRIDTTVPQSARVWNYWLGGKDHYAVDREAGDQFAAVYPGIFDLARLSRYFLGRVIRHLAGEAGVRQFLDVGTGLPTADNTHEVAQRVNPEARIVYVDNDPLILAHANALLVGDPRGATAYIEADLLDPDTIIAEARKTLDFDEPVALLLMQILGHVSNADDDAQARSVINRLMDALPAGSYLVISESSNTNELNARACALYNESGGAPYYLRDPEQIADLFAGLELTEPGVVPIHEWRPDPNPFGQPADEGAWGGAGRKV</sequence>
<dbReference type="RefSeq" id="WP_212020157.1">
    <property type="nucleotide sequence ID" value="NZ_JAAFYZ010000261.1"/>
</dbReference>
<dbReference type="Proteomes" id="UP000730482">
    <property type="component" value="Unassembled WGS sequence"/>
</dbReference>
<comment type="caution">
    <text evidence="2">The sequence shown here is derived from an EMBL/GenBank/DDBJ whole genome shotgun (WGS) entry which is preliminary data.</text>
</comment>
<dbReference type="EC" id="2.1.1.-" evidence="2"/>
<dbReference type="GO" id="GO:0032259">
    <property type="term" value="P:methylation"/>
    <property type="evidence" value="ECO:0007669"/>
    <property type="project" value="UniProtKB-KW"/>
</dbReference>
<keyword evidence="3" id="KW-1185">Reference proteome</keyword>
<dbReference type="PIRSF" id="PIRSF017393">
    <property type="entry name" value="MTase_SAV2177"/>
    <property type="match status" value="1"/>
</dbReference>
<dbReference type="InterPro" id="IPR029063">
    <property type="entry name" value="SAM-dependent_MTases_sf"/>
</dbReference>
<dbReference type="Pfam" id="PF04672">
    <property type="entry name" value="Methyltransf_19"/>
    <property type="match status" value="1"/>
</dbReference>